<keyword evidence="6" id="KW-1185">Reference proteome</keyword>
<evidence type="ECO:0000256" key="4">
    <source>
        <dbReference type="ARBA" id="ARBA00022833"/>
    </source>
</evidence>
<dbReference type="eggNOG" id="COG0491">
    <property type="taxonomic scope" value="Bacteria"/>
</dbReference>
<sequence>MADRAQLGAATVTRVIEWRLDLPLSMFPQTPSAAWQELAPDLSPTFWDAENWHAVVQSWVIQVDGLTVVVDTGVGNGRDRPAMPFLANLETDFLGKLEAAGVGPESVDIVVNTHIHTDHVGWNTRRENDTWVPTFPNARYLVPEADYRYYHPENAEARGPGRDEQHQARLDASRILFEDSILPIAEAGQIELWSDGHRISESLWLRPTPGHTPGSSVLWLDAGRPAVFVGDLTHTPMQLHRPTDSCVLDEDFAEAGVTRRRVLTEASRRRATVIPAHYPGRGGMTVVARSDGFMIDDWLAINSS</sequence>
<protein>
    <submittedName>
        <fullName evidence="5">Metallo-beta-lactamase superfamily protein</fullName>
    </submittedName>
</protein>
<keyword evidence="2" id="KW-0479">Metal-binding</keyword>
<dbReference type="Gene3D" id="3.60.15.10">
    <property type="entry name" value="Ribonuclease Z/Hydroxyacylglutathione hydrolase-like"/>
    <property type="match status" value="1"/>
</dbReference>
<dbReference type="SUPFAM" id="SSF56281">
    <property type="entry name" value="Metallo-hydrolase/oxidoreductase"/>
    <property type="match status" value="1"/>
</dbReference>
<keyword evidence="3" id="KW-0378">Hydrolase</keyword>
<gene>
    <name evidence="5" type="ORF">C731_2309</name>
</gene>
<dbReference type="GO" id="GO:0046872">
    <property type="term" value="F:metal ion binding"/>
    <property type="evidence" value="ECO:0007669"/>
    <property type="project" value="UniProtKB-KW"/>
</dbReference>
<comment type="similarity">
    <text evidence="1">Belongs to the metallo-beta-lactamase superfamily.</text>
</comment>
<dbReference type="OrthoDB" id="5177904at2"/>
<dbReference type="RefSeq" id="WP_005627667.1">
    <property type="nucleotide sequence ID" value="NZ_AMRA01000057.1"/>
</dbReference>
<dbReference type="Proteomes" id="UP000006265">
    <property type="component" value="Unassembled WGS sequence"/>
</dbReference>
<dbReference type="GO" id="GO:0016787">
    <property type="term" value="F:hydrolase activity"/>
    <property type="evidence" value="ECO:0007669"/>
    <property type="project" value="UniProtKB-KW"/>
</dbReference>
<dbReference type="PANTHER" id="PTHR42978">
    <property type="entry name" value="QUORUM-QUENCHING LACTONASE YTNP-RELATED-RELATED"/>
    <property type="match status" value="1"/>
</dbReference>
<dbReference type="CDD" id="cd16277">
    <property type="entry name" value="metallo-hydrolase-like_MBL-fold"/>
    <property type="match status" value="1"/>
</dbReference>
<evidence type="ECO:0000313" key="5">
    <source>
        <dbReference type="EMBL" id="EKF23685.1"/>
    </source>
</evidence>
<evidence type="ECO:0000256" key="3">
    <source>
        <dbReference type="ARBA" id="ARBA00022801"/>
    </source>
</evidence>
<evidence type="ECO:0000313" key="6">
    <source>
        <dbReference type="Proteomes" id="UP000006265"/>
    </source>
</evidence>
<organism evidence="5 6">
    <name type="scientific">Mycolicibacterium hassiacum (strain DSM 44199 / CIP 105218 / JCM 12690 / 3849)</name>
    <name type="common">Mycobacterium hassiacum</name>
    <dbReference type="NCBI Taxonomy" id="1122247"/>
    <lineage>
        <taxon>Bacteria</taxon>
        <taxon>Bacillati</taxon>
        <taxon>Actinomycetota</taxon>
        <taxon>Actinomycetes</taxon>
        <taxon>Mycobacteriales</taxon>
        <taxon>Mycobacteriaceae</taxon>
        <taxon>Mycolicibacterium</taxon>
    </lineage>
</organism>
<evidence type="ECO:0000256" key="2">
    <source>
        <dbReference type="ARBA" id="ARBA00022723"/>
    </source>
</evidence>
<comment type="caution">
    <text evidence="5">The sequence shown here is derived from an EMBL/GenBank/DDBJ whole genome shotgun (WGS) entry which is preliminary data.</text>
</comment>
<dbReference type="InterPro" id="IPR001279">
    <property type="entry name" value="Metallo-B-lactamas"/>
</dbReference>
<dbReference type="InterPro" id="IPR036866">
    <property type="entry name" value="RibonucZ/Hydroxyglut_hydro"/>
</dbReference>
<dbReference type="EMBL" id="AMRA01000057">
    <property type="protein sequence ID" value="EKF23685.1"/>
    <property type="molecule type" value="Genomic_DNA"/>
</dbReference>
<dbReference type="Pfam" id="PF00753">
    <property type="entry name" value="Lactamase_B"/>
    <property type="match status" value="1"/>
</dbReference>
<dbReference type="PATRIC" id="fig|1122247.3.peg.2220"/>
<dbReference type="STRING" id="1122247.GCA_000379865_03804"/>
<dbReference type="SMART" id="SM00849">
    <property type="entry name" value="Lactamase_B"/>
    <property type="match status" value="1"/>
</dbReference>
<dbReference type="PANTHER" id="PTHR42978:SF6">
    <property type="entry name" value="QUORUM-QUENCHING LACTONASE YTNP-RELATED"/>
    <property type="match status" value="1"/>
</dbReference>
<name>K5BBB2_MYCHD</name>
<evidence type="ECO:0000256" key="1">
    <source>
        <dbReference type="ARBA" id="ARBA00007749"/>
    </source>
</evidence>
<dbReference type="InterPro" id="IPR051013">
    <property type="entry name" value="MBL_superfamily_lactonases"/>
</dbReference>
<dbReference type="AlphaFoldDB" id="K5BBB2"/>
<reference evidence="5 6" key="1">
    <citation type="journal article" date="2012" name="J. Bacteriol.">
        <title>Genome sequence of Mycobacterium hassiacum DSM 44199, a rare source of heat-stable mycobacterial proteins.</title>
        <authorList>
            <person name="Tiago I."/>
            <person name="Maranha A."/>
            <person name="Mendes V."/>
            <person name="Alarico S."/>
            <person name="Moynihan P.J."/>
            <person name="Clarke A.J."/>
            <person name="Macedo-Ribeiro S."/>
            <person name="Pereira P.J."/>
            <person name="Empadinhas N."/>
        </authorList>
    </citation>
    <scope>NUCLEOTIDE SEQUENCE [LARGE SCALE GENOMIC DNA]</scope>
    <source>
        <strain evidence="6">DSM 44199 / CIP 105218 / JCM 12690 / 3849</strain>
    </source>
</reference>
<keyword evidence="4" id="KW-0862">Zinc</keyword>
<proteinExistence type="inferred from homology"/>
<accession>K5BBB2</accession>